<dbReference type="AlphaFoldDB" id="D3FDS1"/>
<feature type="DNA-binding region" description="H-T-H motif" evidence="2">
    <location>
        <begin position="66"/>
        <end position="85"/>
    </location>
</feature>
<reference evidence="5 6" key="1">
    <citation type="journal article" date="2010" name="Stand. Genomic Sci.">
        <title>Complete genome sequence of Conexibacter woesei type strain (ID131577).</title>
        <authorList>
            <person name="Pukall R."/>
            <person name="Lapidus A."/>
            <person name="Glavina Del Rio T."/>
            <person name="Copeland A."/>
            <person name="Tice H."/>
            <person name="Cheng J.-F."/>
            <person name="Lucas S."/>
            <person name="Chen F."/>
            <person name="Nolan M."/>
            <person name="Bruce D."/>
            <person name="Goodwin L."/>
            <person name="Pitluck S."/>
            <person name="Mavromatis K."/>
            <person name="Ivanova N."/>
            <person name="Ovchinnikova G."/>
            <person name="Pati A."/>
            <person name="Chen A."/>
            <person name="Palaniappan K."/>
            <person name="Land M."/>
            <person name="Hauser L."/>
            <person name="Chang Y.-J."/>
            <person name="Jeffries C.D."/>
            <person name="Chain P."/>
            <person name="Meincke L."/>
            <person name="Sims D."/>
            <person name="Brettin T."/>
            <person name="Detter J.C."/>
            <person name="Rohde M."/>
            <person name="Goeker M."/>
            <person name="Bristow J."/>
            <person name="Eisen J.A."/>
            <person name="Markowitz V."/>
            <person name="Kyrpides N.C."/>
            <person name="Klenk H.-P."/>
            <person name="Hugenholtz P."/>
        </authorList>
    </citation>
    <scope>NUCLEOTIDE SEQUENCE [LARGE SCALE GENOMIC DNA]</scope>
    <source>
        <strain evidence="6">DSM 14684 / CIP 108061 / JCM 11494 / NBRC 100937 / ID131577</strain>
    </source>
</reference>
<dbReference type="OrthoDB" id="4542210at2"/>
<protein>
    <submittedName>
        <fullName evidence="5">Transcriptional regulator, TetR family</fullName>
    </submittedName>
</protein>
<dbReference type="InterPro" id="IPR009057">
    <property type="entry name" value="Homeodomain-like_sf"/>
</dbReference>
<evidence type="ECO:0000313" key="5">
    <source>
        <dbReference type="EMBL" id="ADB49645.1"/>
    </source>
</evidence>
<dbReference type="PROSITE" id="PS50977">
    <property type="entry name" value="HTH_TETR_2"/>
    <property type="match status" value="1"/>
</dbReference>
<dbReference type="Pfam" id="PF00440">
    <property type="entry name" value="TetR_N"/>
    <property type="match status" value="1"/>
</dbReference>
<gene>
    <name evidence="5" type="ordered locus">Cwoe_1216</name>
</gene>
<name>D3FDS1_CONWI</name>
<dbReference type="KEGG" id="cwo:Cwoe_1216"/>
<dbReference type="HOGENOM" id="CLU_069356_17_2_11"/>
<sequence>MDRGSLDHSPAAAAPSQPRRGGGVSAVELPVVGAAPPERADAARNRRRIVAAAEALFAERGVGDVTVAEVAARAGVGKATVFRRFGDKAALLDALLGERERELQEAVLRGPAPLGPGAPPRERLLAFFAALTDFCERHRHVLLASETARAGARYTTGAYVAWHQHVAVLLAELRPELDAVLLADLLLAPFSAELLAHLRDGRGIPRERLERTLAALAQSVVAGA</sequence>
<keyword evidence="1 2" id="KW-0238">DNA-binding</keyword>
<dbReference type="EMBL" id="CP001854">
    <property type="protein sequence ID" value="ADB49645.1"/>
    <property type="molecule type" value="Genomic_DNA"/>
</dbReference>
<evidence type="ECO:0000256" key="1">
    <source>
        <dbReference type="ARBA" id="ARBA00023125"/>
    </source>
</evidence>
<organism evidence="5 6">
    <name type="scientific">Conexibacter woesei (strain DSM 14684 / CCUG 47730 / CIP 108061 / JCM 11494 / NBRC 100937 / ID131577)</name>
    <dbReference type="NCBI Taxonomy" id="469383"/>
    <lineage>
        <taxon>Bacteria</taxon>
        <taxon>Bacillati</taxon>
        <taxon>Actinomycetota</taxon>
        <taxon>Thermoleophilia</taxon>
        <taxon>Solirubrobacterales</taxon>
        <taxon>Conexibacteraceae</taxon>
        <taxon>Conexibacter</taxon>
    </lineage>
</organism>
<evidence type="ECO:0000256" key="3">
    <source>
        <dbReference type="SAM" id="MobiDB-lite"/>
    </source>
</evidence>
<dbReference type="SUPFAM" id="SSF46689">
    <property type="entry name" value="Homeodomain-like"/>
    <property type="match status" value="1"/>
</dbReference>
<feature type="region of interest" description="Disordered" evidence="3">
    <location>
        <begin position="1"/>
        <end position="24"/>
    </location>
</feature>
<dbReference type="PANTHER" id="PTHR30055">
    <property type="entry name" value="HTH-TYPE TRANSCRIPTIONAL REGULATOR RUTR"/>
    <property type="match status" value="1"/>
</dbReference>
<evidence type="ECO:0000259" key="4">
    <source>
        <dbReference type="PROSITE" id="PS50977"/>
    </source>
</evidence>
<accession>D3FDS1</accession>
<dbReference type="InterPro" id="IPR036271">
    <property type="entry name" value="Tet_transcr_reg_TetR-rel_C_sf"/>
</dbReference>
<evidence type="ECO:0000256" key="2">
    <source>
        <dbReference type="PROSITE-ProRule" id="PRU00335"/>
    </source>
</evidence>
<dbReference type="InterPro" id="IPR050109">
    <property type="entry name" value="HTH-type_TetR-like_transc_reg"/>
</dbReference>
<dbReference type="GO" id="GO:0003700">
    <property type="term" value="F:DNA-binding transcription factor activity"/>
    <property type="evidence" value="ECO:0007669"/>
    <property type="project" value="TreeGrafter"/>
</dbReference>
<dbReference type="RefSeq" id="WP_012932696.1">
    <property type="nucleotide sequence ID" value="NC_013739.1"/>
</dbReference>
<dbReference type="eggNOG" id="COG1309">
    <property type="taxonomic scope" value="Bacteria"/>
</dbReference>
<dbReference type="PROSITE" id="PS01081">
    <property type="entry name" value="HTH_TETR_1"/>
    <property type="match status" value="1"/>
</dbReference>
<keyword evidence="6" id="KW-1185">Reference proteome</keyword>
<dbReference type="PANTHER" id="PTHR30055:SF209">
    <property type="entry name" value="POSSIBLE TRANSCRIPTIONAL REGULATORY PROTEIN (PROBABLY TETR-FAMILY)"/>
    <property type="match status" value="1"/>
</dbReference>
<dbReference type="SUPFAM" id="SSF48498">
    <property type="entry name" value="Tetracyclin repressor-like, C-terminal domain"/>
    <property type="match status" value="1"/>
</dbReference>
<dbReference type="InterPro" id="IPR023772">
    <property type="entry name" value="DNA-bd_HTH_TetR-type_CS"/>
</dbReference>
<dbReference type="PRINTS" id="PR00455">
    <property type="entry name" value="HTHTETR"/>
</dbReference>
<dbReference type="GO" id="GO:0000976">
    <property type="term" value="F:transcription cis-regulatory region binding"/>
    <property type="evidence" value="ECO:0007669"/>
    <property type="project" value="TreeGrafter"/>
</dbReference>
<dbReference type="Gene3D" id="1.10.357.10">
    <property type="entry name" value="Tetracycline Repressor, domain 2"/>
    <property type="match status" value="1"/>
</dbReference>
<evidence type="ECO:0000313" key="6">
    <source>
        <dbReference type="Proteomes" id="UP000008229"/>
    </source>
</evidence>
<dbReference type="Proteomes" id="UP000008229">
    <property type="component" value="Chromosome"/>
</dbReference>
<feature type="domain" description="HTH tetR-type" evidence="4">
    <location>
        <begin position="43"/>
        <end position="103"/>
    </location>
</feature>
<dbReference type="STRING" id="469383.Cwoe_1216"/>
<reference evidence="6" key="2">
    <citation type="submission" date="2010-01" db="EMBL/GenBank/DDBJ databases">
        <title>The complete genome of Conexibacter woesei DSM 14684.</title>
        <authorList>
            <consortium name="US DOE Joint Genome Institute (JGI-PGF)"/>
            <person name="Lucas S."/>
            <person name="Copeland A."/>
            <person name="Lapidus A."/>
            <person name="Glavina del Rio T."/>
            <person name="Dalin E."/>
            <person name="Tice H."/>
            <person name="Bruce D."/>
            <person name="Goodwin L."/>
            <person name="Pitluck S."/>
            <person name="Kyrpides N."/>
            <person name="Mavromatis K."/>
            <person name="Ivanova N."/>
            <person name="Mikhailova N."/>
            <person name="Chertkov O."/>
            <person name="Brettin T."/>
            <person name="Detter J.C."/>
            <person name="Han C."/>
            <person name="Larimer F."/>
            <person name="Land M."/>
            <person name="Hauser L."/>
            <person name="Markowitz V."/>
            <person name="Cheng J.-F."/>
            <person name="Hugenholtz P."/>
            <person name="Woyke T."/>
            <person name="Wu D."/>
            <person name="Pukall R."/>
            <person name="Steenblock K."/>
            <person name="Schneider S."/>
            <person name="Klenk H.-P."/>
            <person name="Eisen J.A."/>
        </authorList>
    </citation>
    <scope>NUCLEOTIDE SEQUENCE [LARGE SCALE GENOMIC DNA]</scope>
    <source>
        <strain evidence="6">DSM 14684 / CIP 108061 / JCM 11494 / NBRC 100937 / ID131577</strain>
    </source>
</reference>
<proteinExistence type="predicted"/>
<dbReference type="InterPro" id="IPR001647">
    <property type="entry name" value="HTH_TetR"/>
</dbReference>